<evidence type="ECO:0000259" key="5">
    <source>
        <dbReference type="Pfam" id="PF26254"/>
    </source>
</evidence>
<evidence type="ECO:0000256" key="1">
    <source>
        <dbReference type="ARBA" id="ARBA00004555"/>
    </source>
</evidence>
<dbReference type="EMBL" id="CP138898">
    <property type="protein sequence ID" value="WPK26917.1"/>
    <property type="molecule type" value="Genomic_DNA"/>
</dbReference>
<protein>
    <submittedName>
        <fullName evidence="8">Uncharacterized protein</fullName>
    </submittedName>
</protein>
<dbReference type="KEGG" id="asau:88175346"/>
<feature type="domain" description="Trs120/TRAPPC9 third Ig-like" evidence="6">
    <location>
        <begin position="996"/>
        <end position="1176"/>
    </location>
</feature>
<dbReference type="RefSeq" id="XP_062879296.1">
    <property type="nucleotide sequence ID" value="XM_063023226.1"/>
</dbReference>
<sequence>MEDFTFIEPAQVRVLVVPVGGIGPLFEKQLQALRTATNIRLVDVSPIPSKRFNPQQNSQNKIFLRFTTSYPDPDSAYLSDFEPFRRTLVVVGLALHDDYSDRATAELREKYPAAITHNCVFFKAPTAVSPRKDCFFMTGEAERIITSIETILCGVTHNFLVSLNEFASDNENITLRSPIASIDGTLLTRRIQQAQKRLSTSIKAPLNANQSLAPNKKDFKIKSLQKQSGRHAKIMGNFYLLAGCTSEAIQYFTDAIINTKKSEDYLWLASALEGLAVATLILQYLGHPYPAPNTMLSIALQLPKSRVYNAGLTQNRKSTESTASRQSNAYLSPRNSMASSASYAMSSLAGINADFGKYQPLEYVLLLCLRACHYYQQSTSDLEDCVPDIVYIDSLLRSIDFMQKSYLAGEDGLDIVMKGVLNGVEVSTSPETLSELVSRESIVQEIYRVFNLDLDKLEISQICRVYWKIISVYDSLGFHRRQGFVLRQFLSYLSQVSFQSETPENVHIDINATMLLLINQILRIYHVCESSKLQRSTTAEQISTWSVLQLRVLKVCFETAESIQNFELCSKIGVLILKSYLHCLTKEDQLSLKDKLNWFILNIHSDNSGITIPFPDPFLVRDVIFKPDTRELLLPFPADAEDKTDEPVFNPYAKKSASGMDMSRVLCVNDIVTLRILLQNCFCFDFSIQSIDILAADDFKVDIVQGHARVLGSDFSQSTSSGKAEFWKEGAVAVNNSQIFSSDNNRETLRIPAKSITTIEIQVKPLQVGALKIRQFLIGIDQFGPQTFSIVDKEKIPKSNKIKYHGLIGNPETNLLDEIILDLTGSDSCDRLLGETFELNVIPTQPLLSLIDNLINNGWLMLLEGERQKCHIDLCNTSNDKVNYLSFSPWDTSIETITSRLSAKVERIGAEDVHELEWQLMKRKALFITNKDEIAEKYSNISPGEVMKIKFDVFGKRAVKEMRLILEYGLKDETDIQKGFVKTLKVPFKVSVHRSIEVISCDVIPLLPASLDELPKSRTKGCARKHLEDLVDFLVKLKSREDDTKSFCLLVIDLRNCWRERLHANLKFQVTPSAEFQIGANIDSEHTTRFLIPVKRASQGVEFYSNPIPSLRGKQFIKNSDLTEEQEAQERLSFWLRCGILDNLSGEWTTVDCQQKRSGEIDMRRIRLTPSLIKALSQEPVLMLHQFSTQDDSKNIPRAMDNCYDLQSNTFYKLETTITNNTTQPISGMVRYVPIPVNAVTKRDLSIEKKILYTGVLQRHIGANPIEPGKSTTISLGFLILEKGSYEWGCIFDPNANAASTIDREPLYLQVK</sequence>
<dbReference type="Pfam" id="PF08626">
    <property type="entry name" value="TRAPPC9-Trs120"/>
    <property type="match status" value="1"/>
</dbReference>
<feature type="domain" description="Trs120/TRAPPC9 N-terminal" evidence="3">
    <location>
        <begin position="4"/>
        <end position="294"/>
    </location>
</feature>
<reference evidence="8 9" key="1">
    <citation type="submission" date="2023-10" db="EMBL/GenBank/DDBJ databases">
        <title>Draft Genome Sequence of Candida saopaulonensis from a very Premature Infant with Sepsis.</title>
        <authorList>
            <person name="Ning Y."/>
            <person name="Dai R."/>
            <person name="Xiao M."/>
            <person name="Xu Y."/>
            <person name="Yan Q."/>
            <person name="Zhang L."/>
        </authorList>
    </citation>
    <scope>NUCLEOTIDE SEQUENCE [LARGE SCALE GENOMIC DNA]</scope>
    <source>
        <strain evidence="8 9">19XY460</strain>
    </source>
</reference>
<evidence type="ECO:0000256" key="2">
    <source>
        <dbReference type="ARBA" id="ARBA00023034"/>
    </source>
</evidence>
<dbReference type="InterPro" id="IPR058565">
    <property type="entry name" value="Ig_TRAPPC9_Trs120_1st"/>
</dbReference>
<feature type="domain" description="Trs120/TRAPPC9 fourth Ig-like" evidence="7">
    <location>
        <begin position="1187"/>
        <end position="1311"/>
    </location>
</feature>
<evidence type="ECO:0000259" key="7">
    <source>
        <dbReference type="Pfam" id="PF26283"/>
    </source>
</evidence>
<dbReference type="InterPro" id="IPR058567">
    <property type="entry name" value="Ig_TRAPPC9_Trs120_3rd"/>
</dbReference>
<dbReference type="GeneID" id="88175346"/>
<dbReference type="InterPro" id="IPR058564">
    <property type="entry name" value="TPR_TRAPPC9_Trs120"/>
</dbReference>
<dbReference type="Pfam" id="PF26282">
    <property type="entry name" value="Ig_TRAPPC9-Trs120_3rd"/>
    <property type="match status" value="1"/>
</dbReference>
<evidence type="ECO:0000313" key="9">
    <source>
        <dbReference type="Proteomes" id="UP001338582"/>
    </source>
</evidence>
<comment type="subcellular location">
    <subcellularLocation>
        <location evidence="1">Golgi apparatus</location>
    </subcellularLocation>
</comment>
<dbReference type="InterPro" id="IPR013935">
    <property type="entry name" value="Trs120_TRAPPC9"/>
</dbReference>
<evidence type="ECO:0000259" key="4">
    <source>
        <dbReference type="Pfam" id="PF26251"/>
    </source>
</evidence>
<name>A0AAX4HFA6_9ASCO</name>
<dbReference type="PANTHER" id="PTHR21512:SF5">
    <property type="entry name" value="TRAFFICKING PROTEIN PARTICLE COMPLEX SUBUNIT 9"/>
    <property type="match status" value="1"/>
</dbReference>
<feature type="domain" description="Trs120/TRAPPC9 first Ig-like" evidence="5">
    <location>
        <begin position="745"/>
        <end position="809"/>
    </location>
</feature>
<dbReference type="Pfam" id="PF26280">
    <property type="entry name" value="Ig_TRAPPC9-Trs120_2nd"/>
    <property type="match status" value="1"/>
</dbReference>
<dbReference type="Pfam" id="PF26254">
    <property type="entry name" value="Ig_TRAPPC9-Trs120_1st"/>
    <property type="match status" value="2"/>
</dbReference>
<dbReference type="Proteomes" id="UP001338582">
    <property type="component" value="Chromosome 5"/>
</dbReference>
<dbReference type="GO" id="GO:0005802">
    <property type="term" value="C:trans-Golgi network"/>
    <property type="evidence" value="ECO:0007669"/>
    <property type="project" value="TreeGrafter"/>
</dbReference>
<dbReference type="Pfam" id="PF26283">
    <property type="entry name" value="Ig_TRAPPC9-Trs120_4th"/>
    <property type="match status" value="1"/>
</dbReference>
<evidence type="ECO:0000259" key="6">
    <source>
        <dbReference type="Pfam" id="PF26282"/>
    </source>
</evidence>
<dbReference type="PANTHER" id="PTHR21512">
    <property type="entry name" value="TRAFFICKING PROTEIN PARTICLE COMPLEX SUBUNIT 9"/>
    <property type="match status" value="1"/>
</dbReference>
<evidence type="ECO:0000313" key="8">
    <source>
        <dbReference type="EMBL" id="WPK26917.1"/>
    </source>
</evidence>
<dbReference type="Pfam" id="PF26251">
    <property type="entry name" value="TPR_TRAPPC9-Trs120"/>
    <property type="match status" value="1"/>
</dbReference>
<gene>
    <name evidence="8" type="ORF">PUMCH_004285</name>
</gene>
<dbReference type="InterPro" id="IPR058568">
    <property type="entry name" value="Ig_TRAPPC9_Trs120_4th"/>
</dbReference>
<keyword evidence="2" id="KW-0333">Golgi apparatus</keyword>
<feature type="domain" description="Trs120/TRAPPC9 TPR region" evidence="4">
    <location>
        <begin position="367"/>
        <end position="599"/>
    </location>
</feature>
<organism evidence="8 9">
    <name type="scientific">Australozyma saopauloensis</name>
    <dbReference type="NCBI Taxonomy" id="291208"/>
    <lineage>
        <taxon>Eukaryota</taxon>
        <taxon>Fungi</taxon>
        <taxon>Dikarya</taxon>
        <taxon>Ascomycota</taxon>
        <taxon>Saccharomycotina</taxon>
        <taxon>Pichiomycetes</taxon>
        <taxon>Metschnikowiaceae</taxon>
        <taxon>Australozyma</taxon>
    </lineage>
</organism>
<feature type="domain" description="Trs120/TRAPPC9 first Ig-like" evidence="5">
    <location>
        <begin position="642"/>
        <end position="724"/>
    </location>
</feature>
<keyword evidence="9" id="KW-1185">Reference proteome</keyword>
<evidence type="ECO:0000259" key="3">
    <source>
        <dbReference type="Pfam" id="PF08626"/>
    </source>
</evidence>
<proteinExistence type="predicted"/>
<accession>A0AAX4HFA6</accession>
<dbReference type="InterPro" id="IPR058563">
    <property type="entry name" value="Trs120_TRAPPC9_N"/>
</dbReference>